<dbReference type="Proteomes" id="UP001595923">
    <property type="component" value="Unassembled WGS sequence"/>
</dbReference>
<keyword evidence="4" id="KW-1185">Reference proteome</keyword>
<dbReference type="GO" id="GO:0008830">
    <property type="term" value="F:dTDP-4-dehydrorhamnose 3,5-epimerase activity"/>
    <property type="evidence" value="ECO:0007669"/>
    <property type="project" value="UniProtKB-EC"/>
</dbReference>
<dbReference type="EC" id="5.1.3.13" evidence="2"/>
<evidence type="ECO:0000313" key="3">
    <source>
        <dbReference type="EMBL" id="MFC4565648.1"/>
    </source>
</evidence>
<comment type="catalytic activity">
    <reaction evidence="2">
        <text>dTDP-4-dehydro-6-deoxy-alpha-D-glucose = dTDP-4-dehydro-beta-L-rhamnose</text>
        <dbReference type="Rhea" id="RHEA:16969"/>
        <dbReference type="ChEBI" id="CHEBI:57649"/>
        <dbReference type="ChEBI" id="CHEBI:62830"/>
        <dbReference type="EC" id="5.1.3.13"/>
    </reaction>
</comment>
<dbReference type="CDD" id="cd00438">
    <property type="entry name" value="cupin_RmlC"/>
    <property type="match status" value="1"/>
</dbReference>
<dbReference type="PANTHER" id="PTHR21047">
    <property type="entry name" value="DTDP-6-DEOXY-D-GLUCOSE-3,5 EPIMERASE"/>
    <property type="match status" value="1"/>
</dbReference>
<dbReference type="NCBIfam" id="TIGR01221">
    <property type="entry name" value="rmlC"/>
    <property type="match status" value="1"/>
</dbReference>
<dbReference type="SUPFAM" id="SSF51182">
    <property type="entry name" value="RmlC-like cupins"/>
    <property type="match status" value="1"/>
</dbReference>
<evidence type="ECO:0000313" key="4">
    <source>
        <dbReference type="Proteomes" id="UP001595923"/>
    </source>
</evidence>
<accession>A0ABV9E7K4</accession>
<dbReference type="RefSeq" id="WP_378579827.1">
    <property type="nucleotide sequence ID" value="NZ_JBHSFQ010000042.1"/>
</dbReference>
<dbReference type="Gene3D" id="2.60.120.10">
    <property type="entry name" value="Jelly Rolls"/>
    <property type="match status" value="1"/>
</dbReference>
<protein>
    <recommendedName>
        <fullName evidence="2">dTDP-4-dehydrorhamnose 3,5-epimerase</fullName>
        <ecNumber evidence="2">5.1.3.13</ecNumber>
    </recommendedName>
    <alternativeName>
        <fullName evidence="2">Thymidine diphospho-4-keto-rhamnose 3,5-epimerase</fullName>
    </alternativeName>
</protein>
<comment type="pathway">
    <text evidence="2">Carbohydrate biosynthesis; dTDP-L-rhamnose biosynthesis.</text>
</comment>
<dbReference type="Pfam" id="PF00908">
    <property type="entry name" value="dTDP_sugar_isom"/>
    <property type="match status" value="1"/>
</dbReference>
<evidence type="ECO:0000256" key="2">
    <source>
        <dbReference type="RuleBase" id="RU364069"/>
    </source>
</evidence>
<dbReference type="InterPro" id="IPR011051">
    <property type="entry name" value="RmlC_Cupin_sf"/>
</dbReference>
<organism evidence="3 4">
    <name type="scientific">Nocardiopsis mangrovi</name>
    <dbReference type="NCBI Taxonomy" id="1179818"/>
    <lineage>
        <taxon>Bacteria</taxon>
        <taxon>Bacillati</taxon>
        <taxon>Actinomycetota</taxon>
        <taxon>Actinomycetes</taxon>
        <taxon>Streptosporangiales</taxon>
        <taxon>Nocardiopsidaceae</taxon>
        <taxon>Nocardiopsis</taxon>
    </lineage>
</organism>
<evidence type="ECO:0000256" key="1">
    <source>
        <dbReference type="ARBA" id="ARBA00010154"/>
    </source>
</evidence>
<keyword evidence="2 3" id="KW-0413">Isomerase</keyword>
<proteinExistence type="inferred from homology"/>
<gene>
    <name evidence="3" type="primary">rfbC</name>
    <name evidence="3" type="ORF">ACFO4E_27640</name>
</gene>
<comment type="caution">
    <text evidence="3">The sequence shown here is derived from an EMBL/GenBank/DDBJ whole genome shotgun (WGS) entry which is preliminary data.</text>
</comment>
<dbReference type="EMBL" id="JBHSFQ010000042">
    <property type="protein sequence ID" value="MFC4565648.1"/>
    <property type="molecule type" value="Genomic_DNA"/>
</dbReference>
<dbReference type="PANTHER" id="PTHR21047:SF2">
    <property type="entry name" value="THYMIDINE DIPHOSPHO-4-KETO-RHAMNOSE 3,5-EPIMERASE"/>
    <property type="match status" value="1"/>
</dbReference>
<dbReference type="InterPro" id="IPR014710">
    <property type="entry name" value="RmlC-like_jellyroll"/>
</dbReference>
<comment type="function">
    <text evidence="2">Catalyzes the epimerization of the C3' and C5'positions of dTDP-6-deoxy-D-xylo-4-hexulose, forming dTDP-6-deoxy-L-lyxo-4-hexulose.</text>
</comment>
<sequence length="204" mass="22353">MMISEIDLHDNFIVTPKIIPDDRGYFLEAFSQREFQENFGHKLSVAQVNCSLSKRGTVRGMHAVALPGQARYVMCVQGAVTDIALDIRVGSPTFGRHQAVTLSAENRRALYLPEGMAHGFSPLTDEATVVYLCSAPWNPGAEFIINAADPELGLPWPEAGELLLSDKDRAAPSFREAREQGLLPDYAACREVYDSLAKSGEGAR</sequence>
<comment type="subunit">
    <text evidence="2">Homodimer.</text>
</comment>
<comment type="similarity">
    <text evidence="1 2">Belongs to the dTDP-4-dehydrorhamnose 3,5-epimerase family.</text>
</comment>
<name>A0ABV9E7K4_9ACTN</name>
<dbReference type="InterPro" id="IPR000888">
    <property type="entry name" value="RmlC-like"/>
</dbReference>
<reference evidence="4" key="1">
    <citation type="journal article" date="2019" name="Int. J. Syst. Evol. Microbiol.">
        <title>The Global Catalogue of Microorganisms (GCM) 10K type strain sequencing project: providing services to taxonomists for standard genome sequencing and annotation.</title>
        <authorList>
            <consortium name="The Broad Institute Genomics Platform"/>
            <consortium name="The Broad Institute Genome Sequencing Center for Infectious Disease"/>
            <person name="Wu L."/>
            <person name="Ma J."/>
        </authorList>
    </citation>
    <scope>NUCLEOTIDE SEQUENCE [LARGE SCALE GENOMIC DNA]</scope>
    <source>
        <strain evidence="4">XZYJ18</strain>
    </source>
</reference>